<keyword evidence="5 7" id="KW-1133">Transmembrane helix</keyword>
<reference evidence="9" key="2">
    <citation type="submission" date="2020-09" db="EMBL/GenBank/DDBJ databases">
        <authorList>
            <person name="Sun Q."/>
            <person name="Kim S."/>
        </authorList>
    </citation>
    <scope>NUCLEOTIDE SEQUENCE</scope>
    <source>
        <strain evidence="9">KCTC 12710</strain>
    </source>
</reference>
<evidence type="ECO:0000256" key="7">
    <source>
        <dbReference type="SAM" id="Phobius"/>
    </source>
</evidence>
<evidence type="ECO:0000256" key="3">
    <source>
        <dbReference type="ARBA" id="ARBA00022679"/>
    </source>
</evidence>
<dbReference type="GO" id="GO:0016776">
    <property type="term" value="F:phosphotransferase activity, phosphate group as acceptor"/>
    <property type="evidence" value="ECO:0007669"/>
    <property type="project" value="TreeGrafter"/>
</dbReference>
<keyword evidence="4 7" id="KW-0812">Transmembrane</keyword>
<feature type="transmembrane region" description="Helical" evidence="7">
    <location>
        <begin position="23"/>
        <end position="46"/>
    </location>
</feature>
<dbReference type="InterPro" id="IPR000917">
    <property type="entry name" value="Sulfatase_N"/>
</dbReference>
<evidence type="ECO:0000256" key="2">
    <source>
        <dbReference type="ARBA" id="ARBA00022475"/>
    </source>
</evidence>
<dbReference type="Proteomes" id="UP000636004">
    <property type="component" value="Unassembled WGS sequence"/>
</dbReference>
<gene>
    <name evidence="9" type="ORF">GCM10007028_29730</name>
</gene>
<dbReference type="GO" id="GO:0009244">
    <property type="term" value="P:lipopolysaccharide core region biosynthetic process"/>
    <property type="evidence" value="ECO:0007669"/>
    <property type="project" value="TreeGrafter"/>
</dbReference>
<dbReference type="GO" id="GO:0005886">
    <property type="term" value="C:plasma membrane"/>
    <property type="evidence" value="ECO:0007669"/>
    <property type="project" value="UniProtKB-SubCell"/>
</dbReference>
<dbReference type="Pfam" id="PF00884">
    <property type="entry name" value="Sulfatase"/>
    <property type="match status" value="1"/>
</dbReference>
<evidence type="ECO:0000256" key="1">
    <source>
        <dbReference type="ARBA" id="ARBA00004651"/>
    </source>
</evidence>
<feature type="domain" description="Sulfatase N-terminal" evidence="8">
    <location>
        <begin position="123"/>
        <end position="401"/>
    </location>
</feature>
<evidence type="ECO:0000256" key="5">
    <source>
        <dbReference type="ARBA" id="ARBA00022989"/>
    </source>
</evidence>
<dbReference type="SUPFAM" id="SSF53649">
    <property type="entry name" value="Alkaline phosphatase-like"/>
    <property type="match status" value="1"/>
</dbReference>
<dbReference type="InterPro" id="IPR040423">
    <property type="entry name" value="PEA_transferase"/>
</dbReference>
<keyword evidence="3" id="KW-0808">Transferase</keyword>
<comment type="subcellular location">
    <subcellularLocation>
        <location evidence="1">Cell membrane</location>
        <topology evidence="1">Multi-pass membrane protein</topology>
    </subcellularLocation>
</comment>
<organism evidence="9 10">
    <name type="scientific">Algibacter mikhailovii</name>
    <dbReference type="NCBI Taxonomy" id="425498"/>
    <lineage>
        <taxon>Bacteria</taxon>
        <taxon>Pseudomonadati</taxon>
        <taxon>Bacteroidota</taxon>
        <taxon>Flavobacteriia</taxon>
        <taxon>Flavobacteriales</taxon>
        <taxon>Flavobacteriaceae</taxon>
        <taxon>Algibacter</taxon>
    </lineage>
</organism>
<proteinExistence type="predicted"/>
<name>A0A918R8V3_9FLAO</name>
<dbReference type="CDD" id="cd16017">
    <property type="entry name" value="LptA"/>
    <property type="match status" value="1"/>
</dbReference>
<protein>
    <submittedName>
        <fullName evidence="9">Membrane protein</fullName>
    </submittedName>
</protein>
<keyword evidence="6 7" id="KW-0472">Membrane</keyword>
<dbReference type="PANTHER" id="PTHR30443">
    <property type="entry name" value="INNER MEMBRANE PROTEIN"/>
    <property type="match status" value="1"/>
</dbReference>
<dbReference type="PANTHER" id="PTHR30443:SF2">
    <property type="entry name" value="PHOSPHOETHANOLAMINE TRANSFERASE EPTC"/>
    <property type="match status" value="1"/>
</dbReference>
<evidence type="ECO:0000256" key="6">
    <source>
        <dbReference type="ARBA" id="ARBA00023136"/>
    </source>
</evidence>
<comment type="caution">
    <text evidence="9">The sequence shown here is derived from an EMBL/GenBank/DDBJ whole genome shotgun (WGS) entry which is preliminary data.</text>
</comment>
<feature type="transmembrane region" description="Helical" evidence="7">
    <location>
        <begin position="58"/>
        <end position="76"/>
    </location>
</feature>
<sequence>MFTQDISVTQSLVTVVMETKPSIVFDLLSVQYIVYIVFVLNVLFFVNRYYARIKPIEIKWIFVVISLISISSYSFIEKRRNGTLRSRLPYSVFFGFNDYFEKPNYVLAQAPKEINSPIDSLKVILVLGETVRADHLGINGYKRQTTPLISKIKNIVSFQNIYTPHTYTGSSLPRIISSASINTNPLNKLVSVYDVYNSCNFNTVWFGNQELEVSYESLVKTNKAVVLVDSLRSVYSFNKVLDENLLPPFKKEIIKKQRGLYSLHMIGSHWWYENRYRDIFRVFQPVMDSKHIPSLEAEQIINSYDNTILYLDFFLNSIIGSLDNIDEPVVLIYISDHGEALGENGKWLHAQDIDACKNPAMLVWYSEAYRKLYPDKIEALKKNKEKVFSTDVIYHSLLDLIKVEGMDYKNNLSVFRSLN</sequence>
<dbReference type="InterPro" id="IPR058130">
    <property type="entry name" value="PEA_transf_C"/>
</dbReference>
<evidence type="ECO:0000313" key="10">
    <source>
        <dbReference type="Proteomes" id="UP000636004"/>
    </source>
</evidence>
<evidence type="ECO:0000313" key="9">
    <source>
        <dbReference type="EMBL" id="GGZ89498.1"/>
    </source>
</evidence>
<evidence type="ECO:0000259" key="8">
    <source>
        <dbReference type="Pfam" id="PF00884"/>
    </source>
</evidence>
<dbReference type="AlphaFoldDB" id="A0A918R8V3"/>
<dbReference type="InterPro" id="IPR017850">
    <property type="entry name" value="Alkaline_phosphatase_core_sf"/>
</dbReference>
<dbReference type="Gene3D" id="3.40.720.10">
    <property type="entry name" value="Alkaline Phosphatase, subunit A"/>
    <property type="match status" value="1"/>
</dbReference>
<dbReference type="EMBL" id="BMWZ01000007">
    <property type="protein sequence ID" value="GGZ89498.1"/>
    <property type="molecule type" value="Genomic_DNA"/>
</dbReference>
<keyword evidence="10" id="KW-1185">Reference proteome</keyword>
<reference evidence="9" key="1">
    <citation type="journal article" date="2014" name="Int. J. Syst. Evol. Microbiol.">
        <title>Complete genome sequence of Corynebacterium casei LMG S-19264T (=DSM 44701T), isolated from a smear-ripened cheese.</title>
        <authorList>
            <consortium name="US DOE Joint Genome Institute (JGI-PGF)"/>
            <person name="Walter F."/>
            <person name="Albersmeier A."/>
            <person name="Kalinowski J."/>
            <person name="Ruckert C."/>
        </authorList>
    </citation>
    <scope>NUCLEOTIDE SEQUENCE</scope>
    <source>
        <strain evidence="9">KCTC 12710</strain>
    </source>
</reference>
<keyword evidence="2" id="KW-1003">Cell membrane</keyword>
<evidence type="ECO:0000256" key="4">
    <source>
        <dbReference type="ARBA" id="ARBA00022692"/>
    </source>
</evidence>
<accession>A0A918R8V3</accession>